<feature type="domain" description="Major facilitator superfamily (MFS) profile" evidence="5">
    <location>
        <begin position="11"/>
        <end position="390"/>
    </location>
</feature>
<evidence type="ECO:0000256" key="1">
    <source>
        <dbReference type="ARBA" id="ARBA00022692"/>
    </source>
</evidence>
<dbReference type="Proteomes" id="UP000052230">
    <property type="component" value="Unassembled WGS sequence"/>
</dbReference>
<evidence type="ECO:0000256" key="2">
    <source>
        <dbReference type="ARBA" id="ARBA00022989"/>
    </source>
</evidence>
<feature type="transmembrane region" description="Helical" evidence="4">
    <location>
        <begin position="134"/>
        <end position="157"/>
    </location>
</feature>
<dbReference type="KEGG" id="xcn:J169_02396"/>
<reference evidence="7" key="2">
    <citation type="submission" date="2020-01" db="EMBL/GenBank/DDBJ databases">
        <authorList>
            <person name="Richard D."/>
        </authorList>
    </citation>
    <scope>NUCLEOTIDE SEQUENCE</scope>
    <source>
        <strain evidence="7">JP541</strain>
    </source>
</reference>
<dbReference type="KEGG" id="xcf:J172_02390"/>
<feature type="transmembrane region" description="Helical" evidence="4">
    <location>
        <begin position="163"/>
        <end position="184"/>
    </location>
</feature>
<feature type="transmembrane region" description="Helical" evidence="4">
    <location>
        <begin position="52"/>
        <end position="73"/>
    </location>
</feature>
<dbReference type="OMA" id="AWQVTLY"/>
<dbReference type="InterPro" id="IPR020846">
    <property type="entry name" value="MFS_dom"/>
</dbReference>
<dbReference type="KEGG" id="xcu:J159_02387"/>
<dbReference type="AlphaFoldDB" id="A0A0U5BTL6"/>
<dbReference type="PATRIC" id="fig|434928.28.peg.2448"/>
<feature type="transmembrane region" description="Helical" evidence="4">
    <location>
        <begin position="301"/>
        <end position="321"/>
    </location>
</feature>
<name>A0A0U5BTL6_XANCI</name>
<evidence type="ECO:0000313" key="6">
    <source>
        <dbReference type="EMBL" id="CEG16593.1"/>
    </source>
</evidence>
<dbReference type="InterPro" id="IPR052524">
    <property type="entry name" value="MFS_Cyanate_Porter"/>
</dbReference>
<dbReference type="PROSITE" id="PS50850">
    <property type="entry name" value="MFS"/>
    <property type="match status" value="1"/>
</dbReference>
<feature type="transmembrane region" description="Helical" evidence="4">
    <location>
        <begin position="276"/>
        <end position="295"/>
    </location>
</feature>
<feature type="transmembrane region" description="Helical" evidence="4">
    <location>
        <begin position="205"/>
        <end position="229"/>
    </location>
</feature>
<dbReference type="GO" id="GO:0022857">
    <property type="term" value="F:transmembrane transporter activity"/>
    <property type="evidence" value="ECO:0007669"/>
    <property type="project" value="InterPro"/>
</dbReference>
<dbReference type="KEGG" id="xcr:J163_02383"/>
<feature type="transmembrane region" description="Helical" evidence="4">
    <location>
        <begin position="80"/>
        <end position="98"/>
    </location>
</feature>
<dbReference type="InterPro" id="IPR036259">
    <property type="entry name" value="MFS_trans_sf"/>
</dbReference>
<feature type="transmembrane region" description="Helical" evidence="4">
    <location>
        <begin position="364"/>
        <end position="385"/>
    </location>
</feature>
<evidence type="ECO:0000256" key="4">
    <source>
        <dbReference type="SAM" id="Phobius"/>
    </source>
</evidence>
<accession>A0A0U5BTL6</accession>
<feature type="transmembrane region" description="Helical" evidence="4">
    <location>
        <begin position="249"/>
        <end position="269"/>
    </location>
</feature>
<dbReference type="EMBL" id="CCXZ01000139">
    <property type="protein sequence ID" value="CEG16593.1"/>
    <property type="molecule type" value="Genomic_DNA"/>
</dbReference>
<dbReference type="PANTHER" id="PTHR23523:SF2">
    <property type="entry name" value="2-NITROIMIDAZOLE TRANSPORTER"/>
    <property type="match status" value="1"/>
</dbReference>
<dbReference type="Pfam" id="PF07690">
    <property type="entry name" value="MFS_1"/>
    <property type="match status" value="1"/>
</dbReference>
<feature type="transmembrane region" description="Helical" evidence="4">
    <location>
        <begin position="104"/>
        <end position="122"/>
    </location>
</feature>
<proteinExistence type="predicted"/>
<dbReference type="PANTHER" id="PTHR23523">
    <property type="match status" value="1"/>
</dbReference>
<organism evidence="6 8">
    <name type="scientific">Xanthomonas citri pv. citri</name>
    <dbReference type="NCBI Taxonomy" id="611301"/>
    <lineage>
        <taxon>Bacteria</taxon>
        <taxon>Pseudomonadati</taxon>
        <taxon>Pseudomonadota</taxon>
        <taxon>Gammaproteobacteria</taxon>
        <taxon>Lysobacterales</taxon>
        <taxon>Lysobacteraceae</taxon>
        <taxon>Xanthomonas</taxon>
    </lineage>
</organism>
<dbReference type="SUPFAM" id="SSF103473">
    <property type="entry name" value="MFS general substrate transporter"/>
    <property type="match status" value="1"/>
</dbReference>
<keyword evidence="1 4" id="KW-0812">Transmembrane</keyword>
<keyword evidence="8" id="KW-1185">Reference proteome</keyword>
<dbReference type="Gene3D" id="1.20.1250.20">
    <property type="entry name" value="MFS general substrate transporter like domains"/>
    <property type="match status" value="1"/>
</dbReference>
<reference evidence="6 8" key="1">
    <citation type="submission" date="2014-09" db="EMBL/GenBank/DDBJ databases">
        <authorList>
            <person name="Regsiter A."/>
        </authorList>
    </citation>
    <scope>NUCLEOTIDE SEQUENCE [LARGE SCALE GENOMIC DNA]</scope>
</reference>
<dbReference type="GeneID" id="66911350"/>
<gene>
    <name evidence="6" type="primary">yeaN</name>
    <name evidence="7" type="ORF">GUH15_26310</name>
    <name evidence="6" type="ORF">XAC3562_450011</name>
</gene>
<feature type="transmembrane region" description="Helical" evidence="4">
    <location>
        <begin position="341"/>
        <end position="358"/>
    </location>
</feature>
<keyword evidence="2 4" id="KW-1133">Transmembrane helix</keyword>
<dbReference type="KEGG" id="xcw:J162_02388"/>
<dbReference type="InterPro" id="IPR011701">
    <property type="entry name" value="MFS"/>
</dbReference>
<sequence length="394" mass="40056">MHTLSRSNGATQAALLIGILLIAANLRGPITAMPPLLAQIQADFGLGTTAAGALTTLPLLAFALLSPVSALLAREYGLERTLFGALVTIALGIALRSAGAVWCLYVGTTLIGMGIAAGNVLLPSLVKRDFPHNIAALTGAYALAMGIAAALGSAVVVPLAHSLGWNGALATLLVLPLAALAVWTTQLGRHTAPPPGTPSPPHGGAVWHSALAWQVTLFLGLNSTIYYIAIGWLPTILIEAGMSPAKAGSLHGVLQLATAVPGLFLAVLLRGRRDQRLPAAAVAGFSVVALLGLMVAPQLALVWSILFGLGTGAGIILGLTFIGLRTGDARQAATLSGMSQLIGYLLAAAGPMAMGALHDALGGWRVPLGVCVVLALIAVFMGLLAGRDRQIGRA</sequence>
<evidence type="ECO:0000313" key="7">
    <source>
        <dbReference type="EMBL" id="MBD4339496.1"/>
    </source>
</evidence>
<dbReference type="EMBL" id="JAABFR010002228">
    <property type="protein sequence ID" value="MBD4339496.1"/>
    <property type="molecule type" value="Genomic_DNA"/>
</dbReference>
<dbReference type="RefSeq" id="WP_011051441.1">
    <property type="nucleotide sequence ID" value="NZ_CAVLHM010000041.1"/>
</dbReference>
<evidence type="ECO:0000256" key="3">
    <source>
        <dbReference type="ARBA" id="ARBA00023136"/>
    </source>
</evidence>
<dbReference type="Proteomes" id="UP000653002">
    <property type="component" value="Unassembled WGS sequence"/>
</dbReference>
<comment type="caution">
    <text evidence="6">The sequence shown here is derived from an EMBL/GenBank/DDBJ whole genome shotgun (WGS) entry which is preliminary data.</text>
</comment>
<dbReference type="KEGG" id="xcm:J164_02385"/>
<protein>
    <submittedName>
        <fullName evidence="7">MFS transporter</fullName>
    </submittedName>
    <submittedName>
        <fullName evidence="6">Putative transporter MFS superfamily</fullName>
    </submittedName>
</protein>
<evidence type="ECO:0000259" key="5">
    <source>
        <dbReference type="PROSITE" id="PS50850"/>
    </source>
</evidence>
<evidence type="ECO:0000313" key="8">
    <source>
        <dbReference type="Proteomes" id="UP000052230"/>
    </source>
</evidence>
<keyword evidence="3 4" id="KW-0472">Membrane</keyword>